<dbReference type="EMBL" id="BMAU01021035">
    <property type="protein sequence ID" value="GFX87504.1"/>
    <property type="molecule type" value="Genomic_DNA"/>
</dbReference>
<sequence length="209" mass="23703">MNNGALDSPVIQNKEHHESPVYVRGTNSPKKSYIALFTCSTIRTLPIELVSNMTTDRFLMAFRRFVGLPHTIYSDNTTTSQAANKELTTLWNTLSSKNDQQFYAENGIRRKIIVPHVIWWGGGLERLVGIIKQCLRKNLGTLFHSSAVQSMRFAHTSSDASSACKHRAHKRGIINANWCNQRFIITTFLFNGYPVLKRQQSDVLADSPY</sequence>
<protein>
    <submittedName>
        <fullName evidence="1">Integrase catalytic domain-containing protein</fullName>
    </submittedName>
</protein>
<dbReference type="PANTHER" id="PTHR47331:SF2">
    <property type="match status" value="1"/>
</dbReference>
<evidence type="ECO:0000313" key="1">
    <source>
        <dbReference type="EMBL" id="GFX87504.1"/>
    </source>
</evidence>
<organism evidence="1 2">
    <name type="scientific">Trichonephila clavipes</name>
    <name type="common">Golden silk orbweaver</name>
    <name type="synonym">Nephila clavipes</name>
    <dbReference type="NCBI Taxonomy" id="2585209"/>
    <lineage>
        <taxon>Eukaryota</taxon>
        <taxon>Metazoa</taxon>
        <taxon>Ecdysozoa</taxon>
        <taxon>Arthropoda</taxon>
        <taxon>Chelicerata</taxon>
        <taxon>Arachnida</taxon>
        <taxon>Araneae</taxon>
        <taxon>Araneomorphae</taxon>
        <taxon>Entelegynae</taxon>
        <taxon>Araneoidea</taxon>
        <taxon>Nephilidae</taxon>
        <taxon>Trichonephila</taxon>
    </lineage>
</organism>
<evidence type="ECO:0000313" key="2">
    <source>
        <dbReference type="Proteomes" id="UP000887159"/>
    </source>
</evidence>
<dbReference type="SUPFAM" id="SSF53098">
    <property type="entry name" value="Ribonuclease H-like"/>
    <property type="match status" value="1"/>
</dbReference>
<dbReference type="InterPro" id="IPR036397">
    <property type="entry name" value="RNaseH_sf"/>
</dbReference>
<dbReference type="Proteomes" id="UP000887159">
    <property type="component" value="Unassembled WGS sequence"/>
</dbReference>
<gene>
    <name evidence="1" type="primary">AVEN_1766_1</name>
    <name evidence="1" type="ORF">TNCV_1330361</name>
</gene>
<keyword evidence="2" id="KW-1185">Reference proteome</keyword>
<dbReference type="PANTHER" id="PTHR47331">
    <property type="entry name" value="PHD-TYPE DOMAIN-CONTAINING PROTEIN"/>
    <property type="match status" value="1"/>
</dbReference>
<dbReference type="Gene3D" id="3.30.420.10">
    <property type="entry name" value="Ribonuclease H-like superfamily/Ribonuclease H"/>
    <property type="match status" value="1"/>
</dbReference>
<reference evidence="1" key="1">
    <citation type="submission" date="2020-08" db="EMBL/GenBank/DDBJ databases">
        <title>Multicomponent nature underlies the extraordinary mechanical properties of spider dragline silk.</title>
        <authorList>
            <person name="Kono N."/>
            <person name="Nakamura H."/>
            <person name="Mori M."/>
            <person name="Yoshida Y."/>
            <person name="Ohtoshi R."/>
            <person name="Malay A.D."/>
            <person name="Moran D.A.P."/>
            <person name="Tomita M."/>
            <person name="Numata K."/>
            <person name="Arakawa K."/>
        </authorList>
    </citation>
    <scope>NUCLEOTIDE SEQUENCE</scope>
</reference>
<dbReference type="AlphaFoldDB" id="A0A8X6R8M1"/>
<proteinExistence type="predicted"/>
<accession>A0A8X6R8M1</accession>
<comment type="caution">
    <text evidence="1">The sequence shown here is derived from an EMBL/GenBank/DDBJ whole genome shotgun (WGS) entry which is preliminary data.</text>
</comment>
<dbReference type="GO" id="GO:0003676">
    <property type="term" value="F:nucleic acid binding"/>
    <property type="evidence" value="ECO:0007669"/>
    <property type="project" value="InterPro"/>
</dbReference>
<dbReference type="InterPro" id="IPR012337">
    <property type="entry name" value="RNaseH-like_sf"/>
</dbReference>
<name>A0A8X6R8M1_TRICX</name>